<comment type="caution">
    <text evidence="2">The sequence shown here is derived from an EMBL/GenBank/DDBJ whole genome shotgun (WGS) entry which is preliminary data.</text>
</comment>
<reference evidence="3" key="1">
    <citation type="journal article" date="2019" name="Int. J. Syst. Evol. Microbiol.">
        <title>The Global Catalogue of Microorganisms (GCM) 10K type strain sequencing project: providing services to taxonomists for standard genome sequencing and annotation.</title>
        <authorList>
            <consortium name="The Broad Institute Genomics Platform"/>
            <consortium name="The Broad Institute Genome Sequencing Center for Infectious Disease"/>
            <person name="Wu L."/>
            <person name="Ma J."/>
        </authorList>
    </citation>
    <scope>NUCLEOTIDE SEQUENCE [LARGE SCALE GENOMIC DNA]</scope>
    <source>
        <strain evidence="3">JCM 18324</strain>
    </source>
</reference>
<dbReference type="SUPFAM" id="SSF51182">
    <property type="entry name" value="RmlC-like cupins"/>
    <property type="match status" value="1"/>
</dbReference>
<dbReference type="RefSeq" id="WP_345609364.1">
    <property type="nucleotide sequence ID" value="NZ_BAABJV010000001.1"/>
</dbReference>
<dbReference type="InterPro" id="IPR011051">
    <property type="entry name" value="RmlC_Cupin_sf"/>
</dbReference>
<proteinExistence type="predicted"/>
<feature type="domain" description="Cupin type-2" evidence="1">
    <location>
        <begin position="42"/>
        <end position="97"/>
    </location>
</feature>
<organism evidence="2 3">
    <name type="scientific">Streptomyces sanyensis</name>
    <dbReference type="NCBI Taxonomy" id="568869"/>
    <lineage>
        <taxon>Bacteria</taxon>
        <taxon>Bacillati</taxon>
        <taxon>Actinomycetota</taxon>
        <taxon>Actinomycetes</taxon>
        <taxon>Kitasatosporales</taxon>
        <taxon>Streptomycetaceae</taxon>
        <taxon>Streptomyces</taxon>
    </lineage>
</organism>
<protein>
    <recommendedName>
        <fullName evidence="1">Cupin type-2 domain-containing protein</fullName>
    </recommendedName>
</protein>
<evidence type="ECO:0000313" key="2">
    <source>
        <dbReference type="EMBL" id="GAA4764420.1"/>
    </source>
</evidence>
<sequence length="165" mass="16888">MAPRRTHGVLATAEELLAEAPPERGGVLWALSPTARQLDANLVRLPPGGSVAAHGEPDLDVLLCVLEGGGALTVAGEEQLLGAGALVWLPRGARRSLAAGPEGLVYLTAHRRRPGLTIGSAPPGGARGDGGEPPCLADRLCPACDRPAEAADARFCARCGTRLPD</sequence>
<accession>A0ABP8ZTD1</accession>
<dbReference type="Gene3D" id="2.60.120.10">
    <property type="entry name" value="Jelly Rolls"/>
    <property type="match status" value="1"/>
</dbReference>
<name>A0ABP8ZTD1_9ACTN</name>
<keyword evidence="3" id="KW-1185">Reference proteome</keyword>
<evidence type="ECO:0000259" key="1">
    <source>
        <dbReference type="Pfam" id="PF07883"/>
    </source>
</evidence>
<gene>
    <name evidence="2" type="ORF">GCM10023329_07860</name>
</gene>
<evidence type="ECO:0000313" key="3">
    <source>
        <dbReference type="Proteomes" id="UP001501147"/>
    </source>
</evidence>
<dbReference type="EMBL" id="BAABJV010000001">
    <property type="protein sequence ID" value="GAA4764420.1"/>
    <property type="molecule type" value="Genomic_DNA"/>
</dbReference>
<dbReference type="InterPro" id="IPR013096">
    <property type="entry name" value="Cupin_2"/>
</dbReference>
<dbReference type="Pfam" id="PF07883">
    <property type="entry name" value="Cupin_2"/>
    <property type="match status" value="1"/>
</dbReference>
<dbReference type="InterPro" id="IPR014710">
    <property type="entry name" value="RmlC-like_jellyroll"/>
</dbReference>
<dbReference type="Proteomes" id="UP001501147">
    <property type="component" value="Unassembled WGS sequence"/>
</dbReference>